<dbReference type="GO" id="GO:0016740">
    <property type="term" value="F:transferase activity"/>
    <property type="evidence" value="ECO:0007669"/>
    <property type="project" value="UniProtKB-KW"/>
</dbReference>
<gene>
    <name evidence="4" type="ORF">SCABRO_03048</name>
</gene>
<keyword evidence="4" id="KW-0808">Transferase</keyword>
<dbReference type="InterPro" id="IPR031730">
    <property type="entry name" value="Carbam_trans_C"/>
</dbReference>
<comment type="similarity">
    <text evidence="1">Belongs to the NodU/CmcH family.</text>
</comment>
<evidence type="ECO:0000313" key="4">
    <source>
        <dbReference type="EMBL" id="KHE91197.1"/>
    </source>
</evidence>
<evidence type="ECO:0000259" key="2">
    <source>
        <dbReference type="Pfam" id="PF02543"/>
    </source>
</evidence>
<dbReference type="CDD" id="cd24098">
    <property type="entry name" value="ASKHA_NBD_TobZ_N"/>
    <property type="match status" value="1"/>
</dbReference>
<dbReference type="PANTHER" id="PTHR34847">
    <property type="entry name" value="NODULATION PROTEIN U"/>
    <property type="match status" value="1"/>
</dbReference>
<evidence type="ECO:0000259" key="3">
    <source>
        <dbReference type="Pfam" id="PF16861"/>
    </source>
</evidence>
<evidence type="ECO:0000313" key="5">
    <source>
        <dbReference type="Proteomes" id="UP000030652"/>
    </source>
</evidence>
<reference evidence="4 5" key="1">
    <citation type="submission" date="2014-10" db="EMBL/GenBank/DDBJ databases">
        <title>Draft genome of anammox bacterium scalindua brodae, obtained using differential coverage binning of sequence data from two enrichment reactors.</title>
        <authorList>
            <person name="Speth D.R."/>
            <person name="Russ L."/>
            <person name="Kartal B."/>
            <person name="Op den Camp H.J."/>
            <person name="Dutilh B.E."/>
            <person name="Jetten M.S."/>
        </authorList>
    </citation>
    <scope>NUCLEOTIDE SEQUENCE [LARGE SCALE GENOMIC DNA]</scope>
    <source>
        <strain evidence="4">RU1</strain>
    </source>
</reference>
<proteinExistence type="inferred from homology"/>
<dbReference type="InterPro" id="IPR051338">
    <property type="entry name" value="NodU/CmcH_Carbamoyltrnsfr"/>
</dbReference>
<protein>
    <submittedName>
        <fullName evidence="4">Carbamoyltransferase</fullName>
    </submittedName>
</protein>
<dbReference type="Pfam" id="PF16861">
    <property type="entry name" value="Carbam_trans_C"/>
    <property type="match status" value="1"/>
</dbReference>
<dbReference type="Pfam" id="PF02543">
    <property type="entry name" value="Carbam_trans_N"/>
    <property type="match status" value="2"/>
</dbReference>
<accession>A0A0B0ED94</accession>
<dbReference type="Proteomes" id="UP000030652">
    <property type="component" value="Unassembled WGS sequence"/>
</dbReference>
<feature type="domain" description="Carbamoyltransferase C-terminal" evidence="3">
    <location>
        <begin position="355"/>
        <end position="524"/>
    </location>
</feature>
<dbReference type="Gene3D" id="3.90.870.20">
    <property type="entry name" value="Carbamoyltransferase, C-terminal domain"/>
    <property type="match status" value="1"/>
</dbReference>
<dbReference type="InterPro" id="IPR043129">
    <property type="entry name" value="ATPase_NBD"/>
</dbReference>
<feature type="domain" description="Carbamoyltransferase" evidence="2">
    <location>
        <begin position="96"/>
        <end position="303"/>
    </location>
</feature>
<dbReference type="AlphaFoldDB" id="A0A0B0ED94"/>
<name>A0A0B0ED94_9BACT</name>
<dbReference type="Gene3D" id="3.30.420.40">
    <property type="match status" value="2"/>
</dbReference>
<dbReference type="InterPro" id="IPR003696">
    <property type="entry name" value="Carbtransf_dom"/>
</dbReference>
<organism evidence="4 5">
    <name type="scientific">Candidatus Scalindua brodae</name>
    <dbReference type="NCBI Taxonomy" id="237368"/>
    <lineage>
        <taxon>Bacteria</taxon>
        <taxon>Pseudomonadati</taxon>
        <taxon>Planctomycetota</taxon>
        <taxon>Candidatus Brocadiia</taxon>
        <taxon>Candidatus Brocadiales</taxon>
        <taxon>Candidatus Scalinduaceae</taxon>
        <taxon>Candidatus Scalindua</taxon>
    </lineage>
</organism>
<comment type="caution">
    <text evidence="4">The sequence shown here is derived from an EMBL/GenBank/DDBJ whole genome shotgun (WGS) entry which is preliminary data.</text>
</comment>
<dbReference type="InterPro" id="IPR038152">
    <property type="entry name" value="Carbam_trans_C_sf"/>
</dbReference>
<dbReference type="eggNOG" id="COG2192">
    <property type="taxonomic scope" value="Bacteria"/>
</dbReference>
<sequence length="524" mass="59163">MIILGVTHPVLWNNGACILVDGKLIAMVEEERLNRLKHAVDMPAERSIEFCLNRAGVTLDDVDYFAVGWESMKGHKKREQHIWEYKLKQLPFSHEDKRIRFVRHHIAHALSSYYVSGFDHSNILSFDGSGGGESGLLMAGEKDDFRIVKAIPNRSSWGHIYSLITKALGFRYHSEEGKVMGLAAYGEPIENEFKFIDWDHDIPIMDKKGFKKYFADLAQRKNGEDLNQYHKDLAATAQQALERAALQMSLYLHNITGSKNLCLAGGCALNCSMNGVLLRSGHVDNIFVQPAAHDMGTALGAALSVYKDVTGHRPEIVLEHPYYGPDYTNEEVEYELKRYKISNYKRCGDIAKETATLIAENKTVGWFQGRMEFGPRALGGRSILGNPKNKDMKDIVNKSIKGRESWRPFAPSFLSEDYAGYVKEPYNSPFMIIAFHAIEEKVSEIVSAAHVDHTVRVQSVRKEIAPRYWELINEFKKITGVPALLNTSFNVAGQPIVCSPRDAIMTFFGCGLDYLAIEDYLVWK</sequence>
<dbReference type="EMBL" id="JRYO01000214">
    <property type="protein sequence ID" value="KHE91197.1"/>
    <property type="molecule type" value="Genomic_DNA"/>
</dbReference>
<evidence type="ECO:0000256" key="1">
    <source>
        <dbReference type="ARBA" id="ARBA00006129"/>
    </source>
</evidence>
<dbReference type="PANTHER" id="PTHR34847:SF1">
    <property type="entry name" value="NODULATION PROTEIN U"/>
    <property type="match status" value="1"/>
</dbReference>
<dbReference type="SUPFAM" id="SSF53067">
    <property type="entry name" value="Actin-like ATPase domain"/>
    <property type="match status" value="1"/>
</dbReference>
<feature type="domain" description="Carbamoyltransferase" evidence="2">
    <location>
        <begin position="3"/>
        <end position="70"/>
    </location>
</feature>